<accession>A0A133UIM0</accession>
<name>A0A133UIM0_9EURY</name>
<gene>
    <name evidence="1" type="ORF">AKJ65_05465</name>
</gene>
<comment type="caution">
    <text evidence="1">The sequence shown here is derived from an EMBL/GenBank/DDBJ whole genome shotgun (WGS) entry which is preliminary data.</text>
</comment>
<reference evidence="1 2" key="1">
    <citation type="journal article" date="2016" name="Sci. Rep.">
        <title>Metabolic traits of an uncultured archaeal lineage -MSBL1- from brine pools of the Red Sea.</title>
        <authorList>
            <person name="Mwirichia R."/>
            <person name="Alam I."/>
            <person name="Rashid M."/>
            <person name="Vinu M."/>
            <person name="Ba-Alawi W."/>
            <person name="Anthony Kamau A."/>
            <person name="Kamanda Ngugi D."/>
            <person name="Goker M."/>
            <person name="Klenk H.P."/>
            <person name="Bajic V."/>
            <person name="Stingl U."/>
        </authorList>
    </citation>
    <scope>NUCLEOTIDE SEQUENCE [LARGE SCALE GENOMIC DNA]</scope>
    <source>
        <strain evidence="1">SCGC-AAA259E19</strain>
    </source>
</reference>
<protein>
    <submittedName>
        <fullName evidence="1">Uncharacterized protein</fullName>
    </submittedName>
</protein>
<sequence>MSYEVNTNGTKRILKIDCENCKQNSSIAENSACLEDVIKGLKSHANIDRVLLDGRYVREYNDEDISLLKEFIRAHKSSRYLALRKLTPNGCTDCREERKTKIMETWDEIKRDPKGGLGKLKQWVKELNEKSDRTTEEILVR</sequence>
<evidence type="ECO:0000313" key="2">
    <source>
        <dbReference type="Proteomes" id="UP000070284"/>
    </source>
</evidence>
<evidence type="ECO:0000313" key="1">
    <source>
        <dbReference type="EMBL" id="KXA94073.1"/>
    </source>
</evidence>
<proteinExistence type="predicted"/>
<keyword evidence="2" id="KW-1185">Reference proteome</keyword>
<dbReference type="AlphaFoldDB" id="A0A133UIM0"/>
<organism evidence="1 2">
    <name type="scientific">candidate division MSBL1 archaeon SCGC-AAA259E19</name>
    <dbReference type="NCBI Taxonomy" id="1698264"/>
    <lineage>
        <taxon>Archaea</taxon>
        <taxon>Methanobacteriati</taxon>
        <taxon>Methanobacteriota</taxon>
        <taxon>candidate division MSBL1</taxon>
    </lineage>
</organism>
<dbReference type="Proteomes" id="UP000070284">
    <property type="component" value="Unassembled WGS sequence"/>
</dbReference>
<dbReference type="EMBL" id="LHXO01000085">
    <property type="protein sequence ID" value="KXA94073.1"/>
    <property type="molecule type" value="Genomic_DNA"/>
</dbReference>